<evidence type="ECO:0000256" key="1">
    <source>
        <dbReference type="ARBA" id="ARBA00006484"/>
    </source>
</evidence>
<dbReference type="PANTHER" id="PTHR43477:SF1">
    <property type="entry name" value="DIHYDROANTICAPSIN 7-DEHYDROGENASE"/>
    <property type="match status" value="1"/>
</dbReference>
<dbReference type="InterPro" id="IPR051122">
    <property type="entry name" value="SDR_DHRS6-like"/>
</dbReference>
<protein>
    <submittedName>
        <fullName evidence="4">Uncharacterized protein</fullName>
    </submittedName>
</protein>
<dbReference type="Gene3D" id="3.40.50.720">
    <property type="entry name" value="NAD(P)-binding Rossmann-like Domain"/>
    <property type="match status" value="1"/>
</dbReference>
<dbReference type="PRINTS" id="PR00081">
    <property type="entry name" value="GDHRDH"/>
</dbReference>
<proteinExistence type="inferred from homology"/>
<keyword evidence="3" id="KW-0560">Oxidoreductase</keyword>
<dbReference type="EMBL" id="JAGPYM010000006">
    <property type="protein sequence ID" value="KAH6892887.1"/>
    <property type="molecule type" value="Genomic_DNA"/>
</dbReference>
<dbReference type="Pfam" id="PF23441">
    <property type="entry name" value="SDR"/>
    <property type="match status" value="1"/>
</dbReference>
<keyword evidence="2" id="KW-0521">NADP</keyword>
<organism evidence="4 5">
    <name type="scientific">Thelonectria olida</name>
    <dbReference type="NCBI Taxonomy" id="1576542"/>
    <lineage>
        <taxon>Eukaryota</taxon>
        <taxon>Fungi</taxon>
        <taxon>Dikarya</taxon>
        <taxon>Ascomycota</taxon>
        <taxon>Pezizomycotina</taxon>
        <taxon>Sordariomycetes</taxon>
        <taxon>Hypocreomycetidae</taxon>
        <taxon>Hypocreales</taxon>
        <taxon>Nectriaceae</taxon>
        <taxon>Thelonectria</taxon>
    </lineage>
</organism>
<dbReference type="SUPFAM" id="SSF51735">
    <property type="entry name" value="NAD(P)-binding Rossmann-fold domains"/>
    <property type="match status" value="1"/>
</dbReference>
<evidence type="ECO:0000256" key="2">
    <source>
        <dbReference type="ARBA" id="ARBA00022857"/>
    </source>
</evidence>
<comment type="caution">
    <text evidence="4">The sequence shown here is derived from an EMBL/GenBank/DDBJ whole genome shotgun (WGS) entry which is preliminary data.</text>
</comment>
<evidence type="ECO:0000313" key="5">
    <source>
        <dbReference type="Proteomes" id="UP000777438"/>
    </source>
</evidence>
<dbReference type="Proteomes" id="UP000777438">
    <property type="component" value="Unassembled WGS sequence"/>
</dbReference>
<evidence type="ECO:0000313" key="4">
    <source>
        <dbReference type="EMBL" id="KAH6892887.1"/>
    </source>
</evidence>
<dbReference type="OrthoDB" id="294295at2759"/>
<evidence type="ECO:0000256" key="3">
    <source>
        <dbReference type="ARBA" id="ARBA00023002"/>
    </source>
</evidence>
<dbReference type="PANTHER" id="PTHR43477">
    <property type="entry name" value="DIHYDROANTICAPSIN 7-DEHYDROGENASE"/>
    <property type="match status" value="1"/>
</dbReference>
<dbReference type="InterPro" id="IPR002347">
    <property type="entry name" value="SDR_fam"/>
</dbReference>
<comment type="similarity">
    <text evidence="1">Belongs to the short-chain dehydrogenases/reductases (SDR) family.</text>
</comment>
<dbReference type="AlphaFoldDB" id="A0A9P8W804"/>
<dbReference type="InterPro" id="IPR057571">
    <property type="entry name" value="SDR_PhqE-like"/>
</dbReference>
<dbReference type="InterPro" id="IPR036291">
    <property type="entry name" value="NAD(P)-bd_dom_sf"/>
</dbReference>
<reference evidence="4 5" key="1">
    <citation type="journal article" date="2021" name="Nat. Commun.">
        <title>Genetic determinants of endophytism in the Arabidopsis root mycobiome.</title>
        <authorList>
            <person name="Mesny F."/>
            <person name="Miyauchi S."/>
            <person name="Thiergart T."/>
            <person name="Pickel B."/>
            <person name="Atanasova L."/>
            <person name="Karlsson M."/>
            <person name="Huettel B."/>
            <person name="Barry K.W."/>
            <person name="Haridas S."/>
            <person name="Chen C."/>
            <person name="Bauer D."/>
            <person name="Andreopoulos W."/>
            <person name="Pangilinan J."/>
            <person name="LaButti K."/>
            <person name="Riley R."/>
            <person name="Lipzen A."/>
            <person name="Clum A."/>
            <person name="Drula E."/>
            <person name="Henrissat B."/>
            <person name="Kohler A."/>
            <person name="Grigoriev I.V."/>
            <person name="Martin F.M."/>
            <person name="Hacquard S."/>
        </authorList>
    </citation>
    <scope>NUCLEOTIDE SEQUENCE [LARGE SCALE GENOMIC DNA]</scope>
    <source>
        <strain evidence="4 5">MPI-CAGE-CH-0241</strain>
    </source>
</reference>
<name>A0A9P8W804_9HYPO</name>
<sequence length="274" mass="29111">MVALYVHKLRSHRVLVLGGSSGIGFAVAEAALEHGADVIISSSNAGKIDNALQRLESHIQTAELSPSKVCGKPCDLASMDTLEENIKNLLEFATQDGKLDHVVFTAGDSFIPPSLESVTVEDISKASMVRVTGAIILAKHLPRYINQSTRSSFTVTSSTTDWRPAGTGWSVLKGAAGGVEPMARALAVDLKPIRVNCVTPGFVRTELFDGFPKEALDSMISSMERDSVLGNMGTASELAKAYIYLMKSTFATGSTVVVDGGRMIGDSKRTGSDM</sequence>
<dbReference type="GO" id="GO:0016491">
    <property type="term" value="F:oxidoreductase activity"/>
    <property type="evidence" value="ECO:0007669"/>
    <property type="project" value="UniProtKB-KW"/>
</dbReference>
<gene>
    <name evidence="4" type="ORF">B0T10DRAFT_400206</name>
</gene>
<dbReference type="CDD" id="cd05233">
    <property type="entry name" value="SDR_c"/>
    <property type="match status" value="1"/>
</dbReference>
<keyword evidence="5" id="KW-1185">Reference proteome</keyword>
<accession>A0A9P8W804</accession>